<proteinExistence type="predicted"/>
<sequence length="180" mass="19493">MRWVFPALQTGPTTPATTIGIEVPDMEGASQQQRSTNLKLSAGPVTRPDRMAFFDIAGSAETNVPSRFDDTPSGTYVQALVNPPGGEGLSLLGVRYAPNSEVARHKHDVPQIVLVLEGEIRQGRRVFGPGSGYYTPPNVPYKITVGPEGARLLEFRATPLTFQTLWLDGSEHDTTTRDGS</sequence>
<dbReference type="EMBL" id="FZMO01000001">
    <property type="protein sequence ID" value="SNQ45339.1"/>
    <property type="molecule type" value="Genomic_DNA"/>
</dbReference>
<dbReference type="AlphaFoldDB" id="A0A2I2KI82"/>
<evidence type="ECO:0000313" key="1">
    <source>
        <dbReference type="EMBL" id="SNQ45339.1"/>
    </source>
</evidence>
<dbReference type="Gene3D" id="2.60.120.10">
    <property type="entry name" value="Jelly Rolls"/>
    <property type="match status" value="1"/>
</dbReference>
<gene>
    <name evidence="1" type="ORF">FRACA_10098</name>
</gene>
<evidence type="ECO:0000313" key="2">
    <source>
        <dbReference type="Proteomes" id="UP000234331"/>
    </source>
</evidence>
<reference evidence="1 2" key="1">
    <citation type="submission" date="2017-06" db="EMBL/GenBank/DDBJ databases">
        <authorList>
            <person name="Kim H.J."/>
            <person name="Triplett B.A."/>
        </authorList>
    </citation>
    <scope>NUCLEOTIDE SEQUENCE [LARGE SCALE GENOMIC DNA]</scope>
    <source>
        <strain evidence="1">FRACA_ARgP5</strain>
    </source>
</reference>
<organism evidence="1 2">
    <name type="scientific">Frankia canadensis</name>
    <dbReference type="NCBI Taxonomy" id="1836972"/>
    <lineage>
        <taxon>Bacteria</taxon>
        <taxon>Bacillati</taxon>
        <taxon>Actinomycetota</taxon>
        <taxon>Actinomycetes</taxon>
        <taxon>Frankiales</taxon>
        <taxon>Frankiaceae</taxon>
        <taxon>Frankia</taxon>
    </lineage>
</organism>
<dbReference type="InterPro" id="IPR011051">
    <property type="entry name" value="RmlC_Cupin_sf"/>
</dbReference>
<accession>A0A2I2KI82</accession>
<evidence type="ECO:0008006" key="3">
    <source>
        <dbReference type="Google" id="ProtNLM"/>
    </source>
</evidence>
<dbReference type="Proteomes" id="UP000234331">
    <property type="component" value="Unassembled WGS sequence"/>
</dbReference>
<dbReference type="InterPro" id="IPR014710">
    <property type="entry name" value="RmlC-like_jellyroll"/>
</dbReference>
<dbReference type="SUPFAM" id="SSF51182">
    <property type="entry name" value="RmlC-like cupins"/>
    <property type="match status" value="1"/>
</dbReference>
<keyword evidence="2" id="KW-1185">Reference proteome</keyword>
<protein>
    <recommendedName>
        <fullName evidence="3">Cupin domain-containing protein</fullName>
    </recommendedName>
</protein>
<name>A0A2I2KI82_9ACTN</name>